<protein>
    <submittedName>
        <fullName evidence="2">Uncharacterized protein</fullName>
    </submittedName>
</protein>
<dbReference type="RefSeq" id="XP_013271981.1">
    <property type="nucleotide sequence ID" value="XM_013416527.1"/>
</dbReference>
<dbReference type="VEuPathDB" id="FungiDB:Z518_05716"/>
<dbReference type="GeneID" id="25293787"/>
<sequence length="339" mass="37107">MTSAQSTSSIFSEEYIAEQRKVLPVLATTETCSGATYIVTGANVGLGFEAAKHLVKLGAAKVIIAVRNVQAGEAAKAEIEAEAEAVGVLEVWPLDLASFDSVKVFAKRANDELNRIDALIENAGVSLDKWKMAEGHESSITINVLGTFLLGILLFPKMMESARRFNILPHLVIVTSEVSFTAKEPFDKIKDDPLVKLDNEEIQGMVGRYPLSKLIQVLAVRYLATLLPVSRTGVVVNLVNSGLCKTNLIRKLEMAIRTPIEKAQEQFGRTAEMGSRTLLHAAVAEKESHGCYLSACEIKENQVPEWVTNEEGKQAQKRVWDDIAKELDSLMPGCVKILL</sequence>
<dbReference type="PANTHER" id="PTHR43157">
    <property type="entry name" value="PHOSPHATIDYLINOSITOL-GLYCAN BIOSYNTHESIS CLASS F PROTEIN-RELATED"/>
    <property type="match status" value="1"/>
</dbReference>
<dbReference type="Gene3D" id="3.40.50.720">
    <property type="entry name" value="NAD(P)-binding Rossmann-like Domain"/>
    <property type="match status" value="1"/>
</dbReference>
<dbReference type="InterPro" id="IPR036291">
    <property type="entry name" value="NAD(P)-bd_dom_sf"/>
</dbReference>
<dbReference type="AlphaFoldDB" id="A0A0D2J6Y8"/>
<organism evidence="2 3">
    <name type="scientific">Rhinocladiella mackenziei CBS 650.93</name>
    <dbReference type="NCBI Taxonomy" id="1442369"/>
    <lineage>
        <taxon>Eukaryota</taxon>
        <taxon>Fungi</taxon>
        <taxon>Dikarya</taxon>
        <taxon>Ascomycota</taxon>
        <taxon>Pezizomycotina</taxon>
        <taxon>Eurotiomycetes</taxon>
        <taxon>Chaetothyriomycetidae</taxon>
        <taxon>Chaetothyriales</taxon>
        <taxon>Herpotrichiellaceae</taxon>
        <taxon>Rhinocladiella</taxon>
    </lineage>
</organism>
<evidence type="ECO:0000313" key="2">
    <source>
        <dbReference type="EMBL" id="KIX04845.1"/>
    </source>
</evidence>
<dbReference type="Proteomes" id="UP000053617">
    <property type="component" value="Unassembled WGS sequence"/>
</dbReference>
<evidence type="ECO:0000313" key="3">
    <source>
        <dbReference type="Proteomes" id="UP000053617"/>
    </source>
</evidence>
<dbReference type="InterPro" id="IPR002347">
    <property type="entry name" value="SDR_fam"/>
</dbReference>
<proteinExistence type="predicted"/>
<dbReference type="STRING" id="1442369.A0A0D2J6Y8"/>
<gene>
    <name evidence="2" type="ORF">Z518_05716</name>
</gene>
<keyword evidence="1" id="KW-0560">Oxidoreductase</keyword>
<dbReference type="PRINTS" id="PR00081">
    <property type="entry name" value="GDHRDH"/>
</dbReference>
<dbReference type="HOGENOM" id="CLU_010194_44_4_1"/>
<evidence type="ECO:0000256" key="1">
    <source>
        <dbReference type="ARBA" id="ARBA00023002"/>
    </source>
</evidence>
<dbReference type="OrthoDB" id="542013at2759"/>
<accession>A0A0D2J6Y8</accession>
<keyword evidence="3" id="KW-1185">Reference proteome</keyword>
<dbReference type="GO" id="GO:0016491">
    <property type="term" value="F:oxidoreductase activity"/>
    <property type="evidence" value="ECO:0007669"/>
    <property type="project" value="UniProtKB-KW"/>
</dbReference>
<dbReference type="SUPFAM" id="SSF51735">
    <property type="entry name" value="NAD(P)-binding Rossmann-fold domains"/>
    <property type="match status" value="1"/>
</dbReference>
<dbReference type="EMBL" id="KN847478">
    <property type="protein sequence ID" value="KIX04845.1"/>
    <property type="molecule type" value="Genomic_DNA"/>
</dbReference>
<name>A0A0D2J6Y8_9EURO</name>
<reference evidence="2 3" key="1">
    <citation type="submission" date="2015-01" db="EMBL/GenBank/DDBJ databases">
        <title>The Genome Sequence of Rhinocladiella mackenzie CBS 650.93.</title>
        <authorList>
            <consortium name="The Broad Institute Genomics Platform"/>
            <person name="Cuomo C."/>
            <person name="de Hoog S."/>
            <person name="Gorbushina A."/>
            <person name="Stielow B."/>
            <person name="Teixiera M."/>
            <person name="Abouelleil A."/>
            <person name="Chapman S.B."/>
            <person name="Priest M."/>
            <person name="Young S.K."/>
            <person name="Wortman J."/>
            <person name="Nusbaum C."/>
            <person name="Birren B."/>
        </authorList>
    </citation>
    <scope>NUCLEOTIDE SEQUENCE [LARGE SCALE GENOMIC DNA]</scope>
    <source>
        <strain evidence="2 3">CBS 650.93</strain>
    </source>
</reference>
<dbReference type="Pfam" id="PF00106">
    <property type="entry name" value="adh_short"/>
    <property type="match status" value="1"/>
</dbReference>
<dbReference type="PANTHER" id="PTHR43157:SF61">
    <property type="entry name" value="DEHYDROGENASE_REDUCTASE FAMILY PROTEIN, PUTATIVE (AFU_ORTHOLOGUE AFUA_3G01250)-RELATED"/>
    <property type="match status" value="1"/>
</dbReference>